<keyword evidence="2" id="KW-0472">Membrane</keyword>
<dbReference type="PATRIC" id="fig|148814.8.peg.603"/>
<feature type="coiled-coil region" evidence="1">
    <location>
        <begin position="474"/>
        <end position="501"/>
    </location>
</feature>
<feature type="coiled-coil region" evidence="1">
    <location>
        <begin position="186"/>
        <end position="244"/>
    </location>
</feature>
<evidence type="ECO:0000256" key="1">
    <source>
        <dbReference type="SAM" id="Coils"/>
    </source>
</evidence>
<evidence type="ECO:0000313" key="5">
    <source>
        <dbReference type="Proteomes" id="UP000037778"/>
    </source>
</evidence>
<keyword evidence="2" id="KW-0812">Transmembrane</keyword>
<gene>
    <name evidence="4" type="ORF">RZ71_05570</name>
</gene>
<dbReference type="PANTHER" id="PTHR41259:SF1">
    <property type="entry name" value="DOUBLE-STRAND BREAK REPAIR RAD50 ATPASE, PUTATIVE-RELATED"/>
    <property type="match status" value="1"/>
</dbReference>
<evidence type="ECO:0000259" key="3">
    <source>
        <dbReference type="Pfam" id="PF13514"/>
    </source>
</evidence>
<evidence type="ECO:0000256" key="2">
    <source>
        <dbReference type="SAM" id="Phobius"/>
    </source>
</evidence>
<feature type="transmembrane region" description="Helical" evidence="2">
    <location>
        <begin position="386"/>
        <end position="404"/>
    </location>
</feature>
<dbReference type="SUPFAM" id="SSF52540">
    <property type="entry name" value="P-loop containing nucleoside triphosphate hydrolases"/>
    <property type="match status" value="1"/>
</dbReference>
<comment type="caution">
    <text evidence="4">The sequence shown here is derived from an EMBL/GenBank/DDBJ whole genome shotgun (WGS) entry which is preliminary data.</text>
</comment>
<dbReference type="InterPro" id="IPR038734">
    <property type="entry name" value="YhaN_AAA"/>
</dbReference>
<keyword evidence="5" id="KW-1185">Reference proteome</keyword>
<dbReference type="PANTHER" id="PTHR41259">
    <property type="entry name" value="DOUBLE-STRAND BREAK REPAIR RAD50 ATPASE, PUTATIVE-RELATED"/>
    <property type="match status" value="1"/>
</dbReference>
<dbReference type="Proteomes" id="UP000037778">
    <property type="component" value="Unassembled WGS sequence"/>
</dbReference>
<reference evidence="4 5" key="1">
    <citation type="journal article" date="2015" name="Genome Biol. Evol.">
        <title>Functionally Structured Genomes in Lactobacillus kunkeei Colonizing the Honey Crop and Food Products of Honeybees and Stingless Bees.</title>
        <authorList>
            <person name="Tamarit D."/>
            <person name="Ellegaard K.M."/>
            <person name="Wikander J."/>
            <person name="Olofsson T."/>
            <person name="Vasquez A."/>
            <person name="Andersson S.G."/>
        </authorList>
    </citation>
    <scope>NUCLEOTIDE SEQUENCE [LARGE SCALE GENOMIC DNA]</scope>
    <source>
        <strain evidence="4 5">LAko</strain>
    </source>
</reference>
<keyword evidence="2" id="KW-1133">Transmembrane helix</keyword>
<keyword evidence="1" id="KW-0175">Coiled coil</keyword>
<accession>A0A0M9DCI2</accession>
<feature type="domain" description="YhaN AAA" evidence="3">
    <location>
        <begin position="1"/>
        <end position="204"/>
    </location>
</feature>
<dbReference type="Gene3D" id="3.40.50.300">
    <property type="entry name" value="P-loop containing nucleotide triphosphate hydrolases"/>
    <property type="match status" value="2"/>
</dbReference>
<name>A0A0M9DCI2_9LACO</name>
<sequence>MKINKLEVLGYGKWHDVSFDFNDDNLQIIFGNNEAGKTTLLSLIEGILFGYVDGRGSAYEQYIPRDTKSYGGKLTITTDDNRHFILTRIAGTHGGELSIYDIDNDMQTSNDILEKILGPIDRDTFEQLFYFGDLDIKQISKLSKNELVSRIQKVGFVGSDQWLELRDKFDKEAKDLYAPTGRKPPLNQKLKEYDDLLDKIAESKNSLNDYNQLISQKNALEASINQSKQKVSELEKKLNQLNHFKQVWPVYQQLSSLKQDNFEFKDGFSDDDVKLFNELTNQLFLINQQIDSIEKSINQLNATMNNDDDLKKFNDYKTEIDKLVQSFSKVNEQINQLSVNQSMINEIDRQDSKQVVASRDDLDAIEAIKQQLTELQTSKSRSSNSFSIIGLIGVVIGIAMLTVLPGALKLVGIIVLLLSGIYTGSVKFKKNEDSNSNQKRDALNHQLVDYGNKYSFNAENVDDWLSEQKYLARKAQDNNQKTKYEQEMNQLNEGLKEYFAEWQRVFSGLNVNDSFDNQLSQIRTYLNKMNEENAINLRNNNQLQNYLQQKSSLIDKQIQYKKDYSEFLNTRKVDNGDEFKEIVEQQRNHSIKAAQLQNVKDQITDDDVKALDAFKDITELDNQLNAADVEMTTEKQSLLNASQQLESLNIQLKHVIADGTYNELVQKQSNLEAEINEMVDQWMSMKLANSWIDESLNIATADRIPLFESKAKEFFAILTDNRYTGITYYKSKLKVTRDDKVQFDAGELSRGTIEQLYLALILSLSVVFGRDYRLPLIIDDGLTEFDQQRTGNAIKLLDNISESMQVIYVTCDSDILKLVDDKSVLNLNEY</sequence>
<organism evidence="4 5">
    <name type="scientific">Apilactobacillus kunkeei</name>
    <dbReference type="NCBI Taxonomy" id="148814"/>
    <lineage>
        <taxon>Bacteria</taxon>
        <taxon>Bacillati</taxon>
        <taxon>Bacillota</taxon>
        <taxon>Bacilli</taxon>
        <taxon>Lactobacillales</taxon>
        <taxon>Lactobacillaceae</taxon>
        <taxon>Apilactobacillus</taxon>
    </lineage>
</organism>
<evidence type="ECO:0000313" key="4">
    <source>
        <dbReference type="EMBL" id="KOY76112.1"/>
    </source>
</evidence>
<dbReference type="Pfam" id="PF13514">
    <property type="entry name" value="AAA_27"/>
    <property type="match status" value="1"/>
</dbReference>
<dbReference type="RefSeq" id="WP_053791699.1">
    <property type="nucleotide sequence ID" value="NZ_JXCY01000006.1"/>
</dbReference>
<dbReference type="EMBL" id="JXCY01000006">
    <property type="protein sequence ID" value="KOY76112.1"/>
    <property type="molecule type" value="Genomic_DNA"/>
</dbReference>
<dbReference type="AlphaFoldDB" id="A0A0M9DCI2"/>
<dbReference type="InterPro" id="IPR027417">
    <property type="entry name" value="P-loop_NTPase"/>
</dbReference>
<proteinExistence type="predicted"/>
<protein>
    <recommendedName>
        <fullName evidence="3">YhaN AAA domain-containing protein</fullName>
    </recommendedName>
</protein>